<gene>
    <name evidence="1" type="ORF">TIFTF001_015940</name>
</gene>
<proteinExistence type="predicted"/>
<sequence>MIVGCGRVAAAGFAGGSRRRLHQEGKRTPGLAERLSDFLGEGLELGRQARGEIAATPAGVESRIRVRVTGC</sequence>
<dbReference type="EMBL" id="BTGU01000023">
    <property type="protein sequence ID" value="GMN46755.1"/>
    <property type="molecule type" value="Genomic_DNA"/>
</dbReference>
<organism evidence="1 2">
    <name type="scientific">Ficus carica</name>
    <name type="common">Common fig</name>
    <dbReference type="NCBI Taxonomy" id="3494"/>
    <lineage>
        <taxon>Eukaryota</taxon>
        <taxon>Viridiplantae</taxon>
        <taxon>Streptophyta</taxon>
        <taxon>Embryophyta</taxon>
        <taxon>Tracheophyta</taxon>
        <taxon>Spermatophyta</taxon>
        <taxon>Magnoliopsida</taxon>
        <taxon>eudicotyledons</taxon>
        <taxon>Gunneridae</taxon>
        <taxon>Pentapetalae</taxon>
        <taxon>rosids</taxon>
        <taxon>fabids</taxon>
        <taxon>Rosales</taxon>
        <taxon>Moraceae</taxon>
        <taxon>Ficeae</taxon>
        <taxon>Ficus</taxon>
    </lineage>
</organism>
<dbReference type="AlphaFoldDB" id="A0AA88A830"/>
<comment type="caution">
    <text evidence="1">The sequence shown here is derived from an EMBL/GenBank/DDBJ whole genome shotgun (WGS) entry which is preliminary data.</text>
</comment>
<protein>
    <submittedName>
        <fullName evidence="1">Uncharacterized protein</fullName>
    </submittedName>
</protein>
<name>A0AA88A830_FICCA</name>
<evidence type="ECO:0000313" key="1">
    <source>
        <dbReference type="EMBL" id="GMN46755.1"/>
    </source>
</evidence>
<reference evidence="1" key="1">
    <citation type="submission" date="2023-07" db="EMBL/GenBank/DDBJ databases">
        <title>draft genome sequence of fig (Ficus carica).</title>
        <authorList>
            <person name="Takahashi T."/>
            <person name="Nishimura K."/>
        </authorList>
    </citation>
    <scope>NUCLEOTIDE SEQUENCE</scope>
</reference>
<keyword evidence="2" id="KW-1185">Reference proteome</keyword>
<dbReference type="Proteomes" id="UP001187192">
    <property type="component" value="Unassembled WGS sequence"/>
</dbReference>
<evidence type="ECO:0000313" key="2">
    <source>
        <dbReference type="Proteomes" id="UP001187192"/>
    </source>
</evidence>
<accession>A0AA88A830</accession>